<evidence type="ECO:0000256" key="2">
    <source>
        <dbReference type="SAM" id="SignalP"/>
    </source>
</evidence>
<organism evidence="4 5">
    <name type="scientific">Ahrensia kielensis</name>
    <dbReference type="NCBI Taxonomy" id="76980"/>
    <lineage>
        <taxon>Bacteria</taxon>
        <taxon>Pseudomonadati</taxon>
        <taxon>Pseudomonadota</taxon>
        <taxon>Alphaproteobacteria</taxon>
        <taxon>Hyphomicrobiales</taxon>
        <taxon>Ahrensiaceae</taxon>
        <taxon>Ahrensia</taxon>
    </lineage>
</organism>
<dbReference type="SUPFAM" id="SSF47473">
    <property type="entry name" value="EF-hand"/>
    <property type="match status" value="1"/>
</dbReference>
<keyword evidence="5" id="KW-1185">Reference proteome</keyword>
<dbReference type="Gene3D" id="1.10.238.10">
    <property type="entry name" value="EF-hand"/>
    <property type="match status" value="2"/>
</dbReference>
<name>A0ABU9T8D3_9HYPH</name>
<dbReference type="Proteomes" id="UP001477870">
    <property type="component" value="Unassembled WGS sequence"/>
</dbReference>
<dbReference type="Pfam" id="PF13202">
    <property type="entry name" value="EF-hand_5"/>
    <property type="match status" value="1"/>
</dbReference>
<evidence type="ECO:0000313" key="4">
    <source>
        <dbReference type="EMBL" id="MEM5502387.1"/>
    </source>
</evidence>
<feature type="domain" description="EF-hand" evidence="3">
    <location>
        <begin position="57"/>
        <end position="92"/>
    </location>
</feature>
<proteinExistence type="predicted"/>
<dbReference type="PROSITE" id="PS00018">
    <property type="entry name" value="EF_HAND_1"/>
    <property type="match status" value="1"/>
</dbReference>
<evidence type="ECO:0000259" key="3">
    <source>
        <dbReference type="PROSITE" id="PS50222"/>
    </source>
</evidence>
<accession>A0ABU9T8D3</accession>
<dbReference type="PROSITE" id="PS50222">
    <property type="entry name" value="EF_HAND_2"/>
    <property type="match status" value="2"/>
</dbReference>
<comment type="caution">
    <text evidence="4">The sequence shown here is derived from an EMBL/GenBank/DDBJ whole genome shotgun (WGS) entry which is preliminary data.</text>
</comment>
<feature type="chain" id="PRO_5046828048" evidence="2">
    <location>
        <begin position="26"/>
        <end position="160"/>
    </location>
</feature>
<dbReference type="Pfam" id="PF13499">
    <property type="entry name" value="EF-hand_7"/>
    <property type="match status" value="1"/>
</dbReference>
<dbReference type="InterPro" id="IPR011992">
    <property type="entry name" value="EF-hand-dom_pair"/>
</dbReference>
<sequence length="160" mass="17774">MSAFKKTTIALLSVAVIAGSVTASFAEKRGGDRGGERGAMRFEQMDANSDGKLDLAEFNAPLIEKFDELDTDKNGIVTKAEIEALKTEKKGEKRRAMGIIKRFDLDGNEEVTRQEVENRQQKVFALMDKNDDGFATMEEMPKHGKNKGHHKGKKDRGDRG</sequence>
<dbReference type="InterPro" id="IPR002048">
    <property type="entry name" value="EF_hand_dom"/>
</dbReference>
<dbReference type="InterPro" id="IPR018247">
    <property type="entry name" value="EF_Hand_1_Ca_BS"/>
</dbReference>
<feature type="domain" description="EF-hand" evidence="3">
    <location>
        <begin position="115"/>
        <end position="150"/>
    </location>
</feature>
<evidence type="ECO:0000313" key="5">
    <source>
        <dbReference type="Proteomes" id="UP001477870"/>
    </source>
</evidence>
<keyword evidence="2" id="KW-0732">Signal</keyword>
<protein>
    <submittedName>
        <fullName evidence="4">EF-hand domain-containing protein</fullName>
    </submittedName>
</protein>
<feature type="region of interest" description="Disordered" evidence="1">
    <location>
        <begin position="135"/>
        <end position="160"/>
    </location>
</feature>
<evidence type="ECO:0000256" key="1">
    <source>
        <dbReference type="SAM" id="MobiDB-lite"/>
    </source>
</evidence>
<dbReference type="EMBL" id="JBBMQO010000006">
    <property type="protein sequence ID" value="MEM5502387.1"/>
    <property type="molecule type" value="Genomic_DNA"/>
</dbReference>
<feature type="compositionally biased region" description="Basic residues" evidence="1">
    <location>
        <begin position="143"/>
        <end position="154"/>
    </location>
</feature>
<feature type="signal peptide" evidence="2">
    <location>
        <begin position="1"/>
        <end position="25"/>
    </location>
</feature>
<reference evidence="4 5" key="1">
    <citation type="submission" date="2024-03" db="EMBL/GenBank/DDBJ databases">
        <title>Community enrichment and isolation of bacterial strains for fucoidan degradation.</title>
        <authorList>
            <person name="Sichert A."/>
        </authorList>
    </citation>
    <scope>NUCLEOTIDE SEQUENCE [LARGE SCALE GENOMIC DNA]</scope>
    <source>
        <strain evidence="4 5">AS62</strain>
    </source>
</reference>
<dbReference type="RefSeq" id="WP_342848707.1">
    <property type="nucleotide sequence ID" value="NZ_JBBMQO010000006.1"/>
</dbReference>
<gene>
    <name evidence="4" type="ORF">WNY59_12400</name>
</gene>